<evidence type="ECO:0000259" key="14">
    <source>
        <dbReference type="PROSITE" id="PS50262"/>
    </source>
</evidence>
<evidence type="ECO:0000256" key="7">
    <source>
        <dbReference type="ARBA" id="ARBA00022989"/>
    </source>
</evidence>
<keyword evidence="7 13" id="KW-1133">Transmembrane helix</keyword>
<dbReference type="Gene3D" id="1.20.1070.10">
    <property type="entry name" value="Rhodopsin 7-helix transmembrane proteins"/>
    <property type="match status" value="2"/>
</dbReference>
<feature type="transmembrane region" description="Helical" evidence="13">
    <location>
        <begin position="518"/>
        <end position="539"/>
    </location>
</feature>
<dbReference type="STRING" id="10181.G5BZ53"/>
<accession>G5BZ53</accession>
<evidence type="ECO:0000256" key="6">
    <source>
        <dbReference type="ARBA" id="ARBA00022725"/>
    </source>
</evidence>
<reference evidence="15 16" key="1">
    <citation type="journal article" date="2011" name="Nature">
        <title>Genome sequencing reveals insights into physiology and longevity of the naked mole rat.</title>
        <authorList>
            <person name="Kim E.B."/>
            <person name="Fang X."/>
            <person name="Fushan A.A."/>
            <person name="Huang Z."/>
            <person name="Lobanov A.V."/>
            <person name="Han L."/>
            <person name="Marino S.M."/>
            <person name="Sun X."/>
            <person name="Turanov A.A."/>
            <person name="Yang P."/>
            <person name="Yim S.H."/>
            <person name="Zhao X."/>
            <person name="Kasaikina M.V."/>
            <person name="Stoletzki N."/>
            <person name="Peng C."/>
            <person name="Polak P."/>
            <person name="Xiong Z."/>
            <person name="Kiezun A."/>
            <person name="Zhu Y."/>
            <person name="Chen Y."/>
            <person name="Kryukov G.V."/>
            <person name="Zhang Q."/>
            <person name="Peshkin L."/>
            <person name="Yang L."/>
            <person name="Bronson R.T."/>
            <person name="Buffenstein R."/>
            <person name="Wang B."/>
            <person name="Han C."/>
            <person name="Li Q."/>
            <person name="Chen L."/>
            <person name="Zhao W."/>
            <person name="Sunyaev S.R."/>
            <person name="Park T.J."/>
            <person name="Zhang G."/>
            <person name="Wang J."/>
            <person name="Gladyshev V.N."/>
        </authorList>
    </citation>
    <scope>NUCLEOTIDE SEQUENCE [LARGE SCALE GENOMIC DNA]</scope>
</reference>
<feature type="transmembrane region" description="Helical" evidence="13">
    <location>
        <begin position="45"/>
        <end position="68"/>
    </location>
</feature>
<evidence type="ECO:0000256" key="2">
    <source>
        <dbReference type="ARBA" id="ARBA00010663"/>
    </source>
</evidence>
<name>G5BZ53_HETGA</name>
<sequence length="595" mass="66140">MNDKVRAMIPGDPLLEDPEEWVRLGVSGYRTIPVAGKFPWLKRPLFAVVLISYFLNLVGNSSIILLSLDDPRLQTPMYFFLDNPSLLDLSVTCGTVPQMLAKLWGPHKTIAAWACITQGYILNWTASAECILLAMMSIDHYVAICWPLQYTVIICPWACVHMAAPSCSSRLLNSLLQTTLTLQLPLCRQHTLDHFCELPVLIKPAFGETTANELALVIGPIPFARMAPMLVVTSDTFIARALLKLPSAESRHKALSTCSSRLLVVTMYFASAIHILETDTMERVNLSFPNAFLLLGFSQFPWLERPLFGMVLLSYVLTLVGNSSIILLSLLDPRLQMPMYFFLDNLSLLDIGVTCTIVPQLLTNLWGQDKTIASWGCITQVYFFNWTACAECILLAMMAIDRYVAICQPLQYTLIMHPRVCVQMAAASWSSGLANSLLQTISTLQLPLCGPHTLDHFFCEVPVLIKLACGDTTANELALSIGAIPFGMLAPLLVVVSYIFIARAILKLPSAEGRHKALSTCSSHLLVVTMYYGPAIYVYFQPPAKSSQTKFMSFFYCVITPVLNPLIYTLRNQDVKTALKRILQFPSGMECLKAK</sequence>
<keyword evidence="8 12" id="KW-0297">G-protein coupled receptor</keyword>
<feature type="transmembrane region" description="Helical" evidence="13">
    <location>
        <begin position="382"/>
        <end position="400"/>
    </location>
</feature>
<dbReference type="FunFam" id="1.10.1220.70:FF:000001">
    <property type="entry name" value="Olfactory receptor"/>
    <property type="match status" value="1"/>
</dbReference>
<dbReference type="GO" id="GO:0005886">
    <property type="term" value="C:plasma membrane"/>
    <property type="evidence" value="ECO:0007669"/>
    <property type="project" value="UniProtKB-SubCell"/>
</dbReference>
<dbReference type="CDD" id="cd15947">
    <property type="entry name" value="7tmA_OR2B-like"/>
    <property type="match status" value="1"/>
</dbReference>
<evidence type="ECO:0000256" key="9">
    <source>
        <dbReference type="ARBA" id="ARBA00023136"/>
    </source>
</evidence>
<evidence type="ECO:0000256" key="11">
    <source>
        <dbReference type="ARBA" id="ARBA00023224"/>
    </source>
</evidence>
<dbReference type="InterPro" id="IPR000725">
    <property type="entry name" value="Olfact_rcpt"/>
</dbReference>
<feature type="domain" description="G-protein coupled receptors family 1 profile" evidence="14">
    <location>
        <begin position="59"/>
        <end position="267"/>
    </location>
</feature>
<dbReference type="EMBL" id="JH172524">
    <property type="protein sequence ID" value="EHB14564.1"/>
    <property type="molecule type" value="Genomic_DNA"/>
</dbReference>
<dbReference type="PROSITE" id="PS00237">
    <property type="entry name" value="G_PROTEIN_RECEP_F1_1"/>
    <property type="match status" value="1"/>
</dbReference>
<feature type="transmembrane region" description="Helical" evidence="13">
    <location>
        <begin position="483"/>
        <end position="506"/>
    </location>
</feature>
<feature type="domain" description="G-protein coupled receptors family 1 profile" evidence="14">
    <location>
        <begin position="321"/>
        <end position="568"/>
    </location>
</feature>
<feature type="transmembrane region" description="Helical" evidence="13">
    <location>
        <begin position="340"/>
        <end position="362"/>
    </location>
</feature>
<dbReference type="Pfam" id="PF13853">
    <property type="entry name" value="7tm_4"/>
    <property type="match status" value="2"/>
</dbReference>
<evidence type="ECO:0000313" key="15">
    <source>
        <dbReference type="EMBL" id="EHB14564.1"/>
    </source>
</evidence>
<keyword evidence="11 12" id="KW-0807">Transducer</keyword>
<keyword evidence="9 13" id="KW-0472">Membrane</keyword>
<dbReference type="InterPro" id="IPR000276">
    <property type="entry name" value="GPCR_Rhodpsn"/>
</dbReference>
<evidence type="ECO:0000256" key="12">
    <source>
        <dbReference type="RuleBase" id="RU000688"/>
    </source>
</evidence>
<dbReference type="InterPro" id="IPR017452">
    <property type="entry name" value="GPCR_Rhodpsn_7TM"/>
</dbReference>
<keyword evidence="5 12" id="KW-0812">Transmembrane</keyword>
<comment type="subcellular location">
    <subcellularLocation>
        <location evidence="1">Cell membrane</location>
        <topology evidence="1">Multi-pass membrane protein</topology>
    </subcellularLocation>
</comment>
<comment type="similarity">
    <text evidence="2 12">Belongs to the G-protein coupled receptor 1 family.</text>
</comment>
<dbReference type="AlphaFoldDB" id="G5BZ53"/>
<dbReference type="eggNOG" id="ENOG502RU2A">
    <property type="taxonomic scope" value="Eukaryota"/>
</dbReference>
<evidence type="ECO:0000256" key="5">
    <source>
        <dbReference type="ARBA" id="ARBA00022692"/>
    </source>
</evidence>
<gene>
    <name evidence="15" type="ORF">GW7_02832</name>
</gene>
<evidence type="ECO:0000256" key="1">
    <source>
        <dbReference type="ARBA" id="ARBA00004651"/>
    </source>
</evidence>
<dbReference type="SUPFAM" id="SSF81321">
    <property type="entry name" value="Family A G protein-coupled receptor-like"/>
    <property type="match status" value="2"/>
</dbReference>
<evidence type="ECO:0000256" key="13">
    <source>
        <dbReference type="SAM" id="Phobius"/>
    </source>
</evidence>
<dbReference type="GO" id="GO:0004984">
    <property type="term" value="F:olfactory receptor activity"/>
    <property type="evidence" value="ECO:0007669"/>
    <property type="project" value="InterPro"/>
</dbReference>
<dbReference type="PRINTS" id="PR00237">
    <property type="entry name" value="GPCRRHODOPSN"/>
</dbReference>
<keyword evidence="4" id="KW-0716">Sensory transduction</keyword>
<dbReference type="InParanoid" id="G5BZ53"/>
<keyword evidence="3" id="KW-1003">Cell membrane</keyword>
<keyword evidence="10 12" id="KW-0675">Receptor</keyword>
<dbReference type="Proteomes" id="UP000006813">
    <property type="component" value="Unassembled WGS sequence"/>
</dbReference>
<dbReference type="PROSITE" id="PS50262">
    <property type="entry name" value="G_PROTEIN_RECEP_F1_2"/>
    <property type="match status" value="2"/>
</dbReference>
<dbReference type="PRINTS" id="PR00245">
    <property type="entry name" value="OLFACTORYR"/>
</dbReference>
<dbReference type="FunFam" id="1.20.1070.10:FF:000005">
    <property type="entry name" value="Olfactory receptor"/>
    <property type="match status" value="2"/>
</dbReference>
<evidence type="ECO:0000256" key="4">
    <source>
        <dbReference type="ARBA" id="ARBA00022606"/>
    </source>
</evidence>
<evidence type="ECO:0000256" key="3">
    <source>
        <dbReference type="ARBA" id="ARBA00022475"/>
    </source>
</evidence>
<evidence type="ECO:0000313" key="16">
    <source>
        <dbReference type="Proteomes" id="UP000006813"/>
    </source>
</evidence>
<protein>
    <submittedName>
        <fullName evidence="15">Olfactory receptor 15</fullName>
    </submittedName>
</protein>
<proteinExistence type="inferred from homology"/>
<dbReference type="FunCoup" id="G5BZ53">
    <property type="interactions" value="513"/>
</dbReference>
<evidence type="ECO:0000256" key="10">
    <source>
        <dbReference type="ARBA" id="ARBA00023170"/>
    </source>
</evidence>
<feature type="transmembrane region" description="Helical" evidence="13">
    <location>
        <begin position="307"/>
        <end position="328"/>
    </location>
</feature>
<dbReference type="GO" id="GO:0004930">
    <property type="term" value="F:G protein-coupled receptor activity"/>
    <property type="evidence" value="ECO:0007669"/>
    <property type="project" value="UniProtKB-KW"/>
</dbReference>
<organism evidence="15 16">
    <name type="scientific">Heterocephalus glaber</name>
    <name type="common">Naked mole rat</name>
    <dbReference type="NCBI Taxonomy" id="10181"/>
    <lineage>
        <taxon>Eukaryota</taxon>
        <taxon>Metazoa</taxon>
        <taxon>Chordata</taxon>
        <taxon>Craniata</taxon>
        <taxon>Vertebrata</taxon>
        <taxon>Euteleostomi</taxon>
        <taxon>Mammalia</taxon>
        <taxon>Eutheria</taxon>
        <taxon>Euarchontoglires</taxon>
        <taxon>Glires</taxon>
        <taxon>Rodentia</taxon>
        <taxon>Hystricomorpha</taxon>
        <taxon>Bathyergidae</taxon>
        <taxon>Heterocephalus</taxon>
    </lineage>
</organism>
<feature type="transmembrane region" description="Helical" evidence="13">
    <location>
        <begin position="551"/>
        <end position="570"/>
    </location>
</feature>
<evidence type="ECO:0000256" key="8">
    <source>
        <dbReference type="ARBA" id="ARBA00023040"/>
    </source>
</evidence>
<keyword evidence="6" id="KW-0552">Olfaction</keyword>
<dbReference type="PANTHER" id="PTHR26453">
    <property type="entry name" value="OLFACTORY RECEPTOR"/>
    <property type="match status" value="1"/>
</dbReference>